<keyword evidence="7" id="KW-1185">Reference proteome</keyword>
<dbReference type="InterPro" id="IPR006145">
    <property type="entry name" value="PsdUridine_synth_RsuA/RluA"/>
</dbReference>
<comment type="caution">
    <text evidence="6">The sequence shown here is derived from an EMBL/GenBank/DDBJ whole genome shotgun (WGS) entry which is preliminary data.</text>
</comment>
<dbReference type="NCBIfam" id="TIGR00005">
    <property type="entry name" value="rluA_subfam"/>
    <property type="match status" value="1"/>
</dbReference>
<dbReference type="CDD" id="cd02557">
    <property type="entry name" value="PseudoU_synth_ScRIB2"/>
    <property type="match status" value="1"/>
</dbReference>
<feature type="region of interest" description="Disordered" evidence="4">
    <location>
        <begin position="271"/>
        <end position="291"/>
    </location>
</feature>
<protein>
    <recommendedName>
        <fullName evidence="3">Pseudouridine synthase</fullName>
        <ecNumber evidence="3">5.4.99.-</ecNumber>
    </recommendedName>
</protein>
<dbReference type="GO" id="GO:0009982">
    <property type="term" value="F:pseudouridine synthase activity"/>
    <property type="evidence" value="ECO:0007669"/>
    <property type="project" value="InterPro"/>
</dbReference>
<dbReference type="EC" id="5.4.99.-" evidence="3"/>
<evidence type="ECO:0000313" key="7">
    <source>
        <dbReference type="Proteomes" id="UP000799439"/>
    </source>
</evidence>
<organism evidence="6 7">
    <name type="scientific">Myriangium duriaei CBS 260.36</name>
    <dbReference type="NCBI Taxonomy" id="1168546"/>
    <lineage>
        <taxon>Eukaryota</taxon>
        <taxon>Fungi</taxon>
        <taxon>Dikarya</taxon>
        <taxon>Ascomycota</taxon>
        <taxon>Pezizomycotina</taxon>
        <taxon>Dothideomycetes</taxon>
        <taxon>Dothideomycetidae</taxon>
        <taxon>Myriangiales</taxon>
        <taxon>Myriangiaceae</taxon>
        <taxon>Myriangium</taxon>
    </lineage>
</organism>
<comment type="catalytic activity">
    <reaction evidence="3">
        <text>a uridine in RNA = a pseudouridine in RNA</text>
        <dbReference type="Rhea" id="RHEA:48348"/>
        <dbReference type="Rhea" id="RHEA-COMP:12068"/>
        <dbReference type="Rhea" id="RHEA-COMP:12069"/>
        <dbReference type="ChEBI" id="CHEBI:65314"/>
        <dbReference type="ChEBI" id="CHEBI:65315"/>
    </reaction>
</comment>
<dbReference type="GO" id="GO:0000455">
    <property type="term" value="P:enzyme-directed rRNA pseudouridine synthesis"/>
    <property type="evidence" value="ECO:0007669"/>
    <property type="project" value="TreeGrafter"/>
</dbReference>
<feature type="domain" description="Pseudouridine synthase RsuA/RluA-like" evidence="5">
    <location>
        <begin position="148"/>
        <end position="315"/>
    </location>
</feature>
<gene>
    <name evidence="6" type="ORF">K461DRAFT_317647</name>
</gene>
<accession>A0A9P4J918</accession>
<dbReference type="AlphaFoldDB" id="A0A9P4J918"/>
<evidence type="ECO:0000256" key="1">
    <source>
        <dbReference type="PIRSR" id="PIRSR606225-1"/>
    </source>
</evidence>
<feature type="compositionally biased region" description="Basic and acidic residues" evidence="4">
    <location>
        <begin position="278"/>
        <end position="291"/>
    </location>
</feature>
<dbReference type="InterPro" id="IPR020103">
    <property type="entry name" value="PsdUridine_synth_cat_dom_sf"/>
</dbReference>
<evidence type="ECO:0000256" key="3">
    <source>
        <dbReference type="RuleBase" id="RU362028"/>
    </source>
</evidence>
<comment type="function">
    <text evidence="3">Responsible for synthesis of pseudouridine from uracil.</text>
</comment>
<proteinExistence type="inferred from homology"/>
<dbReference type="EMBL" id="ML996081">
    <property type="protein sequence ID" value="KAF2157568.1"/>
    <property type="molecule type" value="Genomic_DNA"/>
</dbReference>
<sequence>MALTVVEQKPEGILSESHLDKSEREKAAESTLDGPPAVAITPCDPWPRPYYLHEGLRRVAPYHFTYNTWCKERWRGRPILEIFADEFRDRPVEYYEDAIRTGGVQLNGKKVPSLDHIVKNGDLISHTLHRHEPPVSAEKVGIVSETNDMLVINKPAGIPVHPAGRYNYNSIVEILRSERGHGFNPLPCNRLDRLTSGIMFIAKHRDAAERMTEQLTARTVRKEYVARVRGEFPEEEVTCDQPVLQISPKLGLNRVRANGKTAKTVFQRIAYHPPSPNDQREPDIDPATGRRRDGYSIVFARPLTGRTHQIRVHLQYLSHPIANDPIYANQRVFGPDLGAYSSSPTSDETILSALSKMGKSEVASAVAWHDEMVDDYNRKKAEKLSGEVCDVCGTELYTDPGPQELGIWLHARRYESADGAWGYETGLPKWALPPEEQAEAGKEEIVVTDAKVMGDLEKALEETKIGGKGLVDETAK</sequence>
<dbReference type="PANTHER" id="PTHR21600">
    <property type="entry name" value="MITOCHONDRIAL RNA PSEUDOURIDINE SYNTHASE"/>
    <property type="match status" value="1"/>
</dbReference>
<feature type="active site" evidence="1">
    <location>
        <position position="192"/>
    </location>
</feature>
<evidence type="ECO:0000256" key="4">
    <source>
        <dbReference type="SAM" id="MobiDB-lite"/>
    </source>
</evidence>
<keyword evidence="3" id="KW-0413">Isomerase</keyword>
<name>A0A9P4J918_9PEZI</name>
<dbReference type="Proteomes" id="UP000799439">
    <property type="component" value="Unassembled WGS sequence"/>
</dbReference>
<dbReference type="Pfam" id="PF00849">
    <property type="entry name" value="PseudoU_synth_2"/>
    <property type="match status" value="1"/>
</dbReference>
<dbReference type="PROSITE" id="PS50889">
    <property type="entry name" value="S4"/>
    <property type="match status" value="1"/>
</dbReference>
<dbReference type="PANTHER" id="PTHR21600:SF40">
    <property type="entry name" value="PSEUDOURIDYLATE SYNTHASE RPUSD2"/>
    <property type="match status" value="1"/>
</dbReference>
<dbReference type="GO" id="GO:0003723">
    <property type="term" value="F:RNA binding"/>
    <property type="evidence" value="ECO:0007669"/>
    <property type="project" value="UniProtKB-KW"/>
</dbReference>
<evidence type="ECO:0000313" key="6">
    <source>
        <dbReference type="EMBL" id="KAF2157568.1"/>
    </source>
</evidence>
<dbReference type="InterPro" id="IPR006225">
    <property type="entry name" value="PsdUridine_synth_RluC/D"/>
</dbReference>
<evidence type="ECO:0000256" key="2">
    <source>
        <dbReference type="PROSITE-ProRule" id="PRU00182"/>
    </source>
</evidence>
<evidence type="ECO:0000259" key="5">
    <source>
        <dbReference type="Pfam" id="PF00849"/>
    </source>
</evidence>
<feature type="compositionally biased region" description="Basic and acidic residues" evidence="4">
    <location>
        <begin position="17"/>
        <end position="28"/>
    </location>
</feature>
<feature type="region of interest" description="Disordered" evidence="4">
    <location>
        <begin position="1"/>
        <end position="34"/>
    </location>
</feature>
<dbReference type="InterPro" id="IPR006224">
    <property type="entry name" value="PsdUridine_synth_RluA-like_CS"/>
</dbReference>
<comment type="similarity">
    <text evidence="3">Belongs to the pseudouridine synthase RluA family.</text>
</comment>
<dbReference type="InterPro" id="IPR050188">
    <property type="entry name" value="RluA_PseudoU_synthase"/>
</dbReference>
<dbReference type="Gene3D" id="3.30.2350.10">
    <property type="entry name" value="Pseudouridine synthase"/>
    <property type="match status" value="1"/>
</dbReference>
<keyword evidence="2" id="KW-0694">RNA-binding</keyword>
<dbReference type="OrthoDB" id="424794at2759"/>
<dbReference type="SUPFAM" id="SSF55120">
    <property type="entry name" value="Pseudouridine synthase"/>
    <property type="match status" value="1"/>
</dbReference>
<dbReference type="PROSITE" id="PS01129">
    <property type="entry name" value="PSI_RLU"/>
    <property type="match status" value="1"/>
</dbReference>
<reference evidence="6" key="1">
    <citation type="journal article" date="2020" name="Stud. Mycol.">
        <title>101 Dothideomycetes genomes: a test case for predicting lifestyles and emergence of pathogens.</title>
        <authorList>
            <person name="Haridas S."/>
            <person name="Albert R."/>
            <person name="Binder M."/>
            <person name="Bloem J."/>
            <person name="Labutti K."/>
            <person name="Salamov A."/>
            <person name="Andreopoulos B."/>
            <person name="Baker S."/>
            <person name="Barry K."/>
            <person name="Bills G."/>
            <person name="Bluhm B."/>
            <person name="Cannon C."/>
            <person name="Castanera R."/>
            <person name="Culley D."/>
            <person name="Daum C."/>
            <person name="Ezra D."/>
            <person name="Gonzalez J."/>
            <person name="Henrissat B."/>
            <person name="Kuo A."/>
            <person name="Liang C."/>
            <person name="Lipzen A."/>
            <person name="Lutzoni F."/>
            <person name="Magnuson J."/>
            <person name="Mondo S."/>
            <person name="Nolan M."/>
            <person name="Ohm R."/>
            <person name="Pangilinan J."/>
            <person name="Park H.-J."/>
            <person name="Ramirez L."/>
            <person name="Alfaro M."/>
            <person name="Sun H."/>
            <person name="Tritt A."/>
            <person name="Yoshinaga Y."/>
            <person name="Zwiers L.-H."/>
            <person name="Turgeon B."/>
            <person name="Goodwin S."/>
            <person name="Spatafora J."/>
            <person name="Crous P."/>
            <person name="Grigoriev I."/>
        </authorList>
    </citation>
    <scope>NUCLEOTIDE SEQUENCE</scope>
    <source>
        <strain evidence="6">CBS 260.36</strain>
    </source>
</reference>